<dbReference type="PANTHER" id="PTHR37563:SF2">
    <property type="entry name" value="PHYTANOYL-COA DIOXYGENASE FAMILY PROTEIN (AFU_ORTHOLOGUE AFUA_2G03330)"/>
    <property type="match status" value="1"/>
</dbReference>
<dbReference type="InterPro" id="IPR051961">
    <property type="entry name" value="Fungal_Metabolite_Diox"/>
</dbReference>
<dbReference type="PANTHER" id="PTHR37563">
    <property type="entry name" value="PHYTANOYL-COA DIOXYGENASE FAMILY PROTEIN (AFU_ORTHOLOGUE AFUA_2G03330)"/>
    <property type="match status" value="1"/>
</dbReference>
<name>A0A177DM85_ALTAL</name>
<keyword evidence="3" id="KW-1185">Reference proteome</keyword>
<feature type="compositionally biased region" description="Low complexity" evidence="1">
    <location>
        <begin position="127"/>
        <end position="142"/>
    </location>
</feature>
<dbReference type="Gene3D" id="2.60.120.620">
    <property type="entry name" value="q2cbj1_9rhob like domain"/>
    <property type="match status" value="1"/>
</dbReference>
<keyword evidence="2" id="KW-0560">Oxidoreductase</keyword>
<dbReference type="GO" id="GO:0051213">
    <property type="term" value="F:dioxygenase activity"/>
    <property type="evidence" value="ECO:0007669"/>
    <property type="project" value="UniProtKB-KW"/>
</dbReference>
<reference evidence="2 3" key="1">
    <citation type="submission" date="2016-05" db="EMBL/GenBank/DDBJ databases">
        <title>Comparative analysis of secretome profiles of manganese(II)-oxidizing ascomycete fungi.</title>
        <authorList>
            <consortium name="DOE Joint Genome Institute"/>
            <person name="Zeiner C.A."/>
            <person name="Purvine S.O."/>
            <person name="Zink E.M."/>
            <person name="Wu S."/>
            <person name="Pasa-Tolic L."/>
            <person name="Chaput D.L."/>
            <person name="Haridas S."/>
            <person name="Grigoriev I.V."/>
            <person name="Santelli C.M."/>
            <person name="Hansel C.M."/>
        </authorList>
    </citation>
    <scope>NUCLEOTIDE SEQUENCE [LARGE SCALE GENOMIC DNA]</scope>
    <source>
        <strain evidence="2 3">SRC1lrK2f</strain>
    </source>
</reference>
<dbReference type="EMBL" id="KV441479">
    <property type="protein sequence ID" value="OAG20261.1"/>
    <property type="molecule type" value="Genomic_DNA"/>
</dbReference>
<dbReference type="VEuPathDB" id="FungiDB:CC77DRAFT_1095137"/>
<protein>
    <submittedName>
        <fullName evidence="2">Phytanoyl-CoA dioxygenase family protein</fullName>
    </submittedName>
</protein>
<evidence type="ECO:0000313" key="2">
    <source>
        <dbReference type="EMBL" id="OAG20261.1"/>
    </source>
</evidence>
<evidence type="ECO:0000313" key="3">
    <source>
        <dbReference type="Proteomes" id="UP000077248"/>
    </source>
</evidence>
<dbReference type="InterPro" id="IPR008775">
    <property type="entry name" value="Phytyl_CoA_dOase-like"/>
</dbReference>
<keyword evidence="2" id="KW-0223">Dioxygenase</keyword>
<dbReference type="AlphaFoldDB" id="A0A177DM85"/>
<proteinExistence type="predicted"/>
<dbReference type="KEGG" id="aalt:CC77DRAFT_1095137"/>
<dbReference type="GeneID" id="29115369"/>
<gene>
    <name evidence="2" type="ORF">CC77DRAFT_1095137</name>
</gene>
<feature type="region of interest" description="Disordered" evidence="1">
    <location>
        <begin position="124"/>
        <end position="149"/>
    </location>
</feature>
<dbReference type="SUPFAM" id="SSF51197">
    <property type="entry name" value="Clavaminate synthase-like"/>
    <property type="match status" value="1"/>
</dbReference>
<accession>A0A177DM85</accession>
<dbReference type="Pfam" id="PF05721">
    <property type="entry name" value="PhyH"/>
    <property type="match status" value="1"/>
</dbReference>
<dbReference type="Proteomes" id="UP000077248">
    <property type="component" value="Unassembled WGS sequence"/>
</dbReference>
<dbReference type="OMA" id="CSGNTAM"/>
<sequence length="316" mass="35080">MSPPTPHLSSTPISIVPSASEVKGGRLDQRNLEIAIRALSRDGLVVLEDMVDHAVLDRLNKKMVQDALELQARKDSPFNYNKGNIQQDPPMTNEWFSDEIYINPIVTQVTSTTLGPGPSLRFMSGNTALPPTASSPPASQPTHNDADFDHPSIPFALVVNVPLVTMTPENGSTEIWLGTHQGTTIADQEGEHGDRASGRIKQHLLDARREVRPPSQPVVKKGSIVVRDLRLWHGGKPNLGQNPRVMLAMIHFAPWYRNSMQVEFAEELADRLSYEKTGLQIAATYVSSEHLLKSYLNRPYGNAYDFDQTEKIKGIF</sequence>
<dbReference type="RefSeq" id="XP_018385682.1">
    <property type="nucleotide sequence ID" value="XM_018529775.1"/>
</dbReference>
<organism evidence="2 3">
    <name type="scientific">Alternaria alternata</name>
    <name type="common">Alternaria rot fungus</name>
    <name type="synonym">Torula alternata</name>
    <dbReference type="NCBI Taxonomy" id="5599"/>
    <lineage>
        <taxon>Eukaryota</taxon>
        <taxon>Fungi</taxon>
        <taxon>Dikarya</taxon>
        <taxon>Ascomycota</taxon>
        <taxon>Pezizomycotina</taxon>
        <taxon>Dothideomycetes</taxon>
        <taxon>Pleosporomycetidae</taxon>
        <taxon>Pleosporales</taxon>
        <taxon>Pleosporineae</taxon>
        <taxon>Pleosporaceae</taxon>
        <taxon>Alternaria</taxon>
        <taxon>Alternaria sect. Alternaria</taxon>
        <taxon>Alternaria alternata complex</taxon>
    </lineage>
</organism>
<evidence type="ECO:0000256" key="1">
    <source>
        <dbReference type="SAM" id="MobiDB-lite"/>
    </source>
</evidence>